<accession>A0A6A3DHU9</accession>
<dbReference type="EMBL" id="QXFW01007108">
    <property type="protein sequence ID" value="KAE8957753.1"/>
    <property type="molecule type" value="Genomic_DNA"/>
</dbReference>
<dbReference type="EMBL" id="QXFZ01006542">
    <property type="protein sequence ID" value="KAE9058450.1"/>
    <property type="molecule type" value="Genomic_DNA"/>
</dbReference>
<dbReference type="EMBL" id="QXGF01005631">
    <property type="protein sequence ID" value="KAE8918501.1"/>
    <property type="molecule type" value="Genomic_DNA"/>
</dbReference>
<evidence type="ECO:0000313" key="10">
    <source>
        <dbReference type="Proteomes" id="UP000440732"/>
    </source>
</evidence>
<dbReference type="Proteomes" id="UP000460718">
    <property type="component" value="Unassembled WGS sequence"/>
</dbReference>
<gene>
    <name evidence="6" type="ORF">PF001_g31523</name>
    <name evidence="5" type="ORF">PF002_g31834</name>
    <name evidence="4" type="ORF">PF006_g31563</name>
    <name evidence="3" type="ORF">PF007_g31298</name>
    <name evidence="1" type="ORF">PF009_g31185</name>
    <name evidence="2" type="ORF">PF011_g31031</name>
</gene>
<evidence type="ECO:0000313" key="9">
    <source>
        <dbReference type="Proteomes" id="UP000440367"/>
    </source>
</evidence>
<dbReference type="Proteomes" id="UP000441208">
    <property type="component" value="Unassembled WGS sequence"/>
</dbReference>
<dbReference type="Proteomes" id="UP000440732">
    <property type="component" value="Unassembled WGS sequence"/>
</dbReference>
<organism evidence="1 7">
    <name type="scientific">Phytophthora fragariae</name>
    <dbReference type="NCBI Taxonomy" id="53985"/>
    <lineage>
        <taxon>Eukaryota</taxon>
        <taxon>Sar</taxon>
        <taxon>Stramenopiles</taxon>
        <taxon>Oomycota</taxon>
        <taxon>Peronosporomycetes</taxon>
        <taxon>Peronosporales</taxon>
        <taxon>Peronosporaceae</taxon>
        <taxon>Phytophthora</taxon>
    </lineage>
</organism>
<name>A0A6A3DHU9_9STRA</name>
<dbReference type="AlphaFoldDB" id="A0A6A3DHU9"/>
<dbReference type="Proteomes" id="UP000440367">
    <property type="component" value="Unassembled WGS sequence"/>
</dbReference>
<comment type="caution">
    <text evidence="1">The sequence shown here is derived from an EMBL/GenBank/DDBJ whole genome shotgun (WGS) entry which is preliminary data.</text>
</comment>
<evidence type="ECO:0000313" key="6">
    <source>
        <dbReference type="EMBL" id="KAE9263836.1"/>
    </source>
</evidence>
<evidence type="ECO:0000313" key="3">
    <source>
        <dbReference type="EMBL" id="KAE9058450.1"/>
    </source>
</evidence>
<dbReference type="Proteomes" id="UP000437068">
    <property type="component" value="Unassembled WGS sequence"/>
</dbReference>
<proteinExistence type="predicted"/>
<dbReference type="EMBL" id="QXGD01006274">
    <property type="protein sequence ID" value="KAE9163538.1"/>
    <property type="molecule type" value="Genomic_DNA"/>
</dbReference>
<evidence type="ECO:0000313" key="11">
    <source>
        <dbReference type="Proteomes" id="UP000441208"/>
    </source>
</evidence>
<evidence type="ECO:0000313" key="5">
    <source>
        <dbReference type="EMBL" id="KAE9163538.1"/>
    </source>
</evidence>
<sequence>MQGHAEVVCCQLAEDWATFARGAGGGLDSVEPTHVRHAASGAPGISSPRPSPREHAALGFAGQLTTELFPNRI</sequence>
<dbReference type="EMBL" id="QXGE01007178">
    <property type="protein sequence ID" value="KAE9263836.1"/>
    <property type="molecule type" value="Genomic_DNA"/>
</dbReference>
<evidence type="ECO:0000313" key="1">
    <source>
        <dbReference type="EMBL" id="KAE8918501.1"/>
    </source>
</evidence>
<evidence type="ECO:0000313" key="4">
    <source>
        <dbReference type="EMBL" id="KAE9060794.1"/>
    </source>
</evidence>
<evidence type="ECO:0000313" key="12">
    <source>
        <dbReference type="Proteomes" id="UP000460718"/>
    </source>
</evidence>
<evidence type="ECO:0000313" key="7">
    <source>
        <dbReference type="Proteomes" id="UP000429523"/>
    </source>
</evidence>
<reference evidence="7 8" key="1">
    <citation type="submission" date="2018-08" db="EMBL/GenBank/DDBJ databases">
        <title>Genomic investigation of the strawberry pathogen Phytophthora fragariae indicates pathogenicity is determined by transcriptional variation in three key races.</title>
        <authorList>
            <person name="Adams T.M."/>
            <person name="Armitage A.D."/>
            <person name="Sobczyk M.K."/>
            <person name="Bates H.J."/>
            <person name="Dunwell J.M."/>
            <person name="Nellist C.F."/>
            <person name="Harrison R.J."/>
        </authorList>
    </citation>
    <scope>NUCLEOTIDE SEQUENCE [LARGE SCALE GENOMIC DNA]</scope>
    <source>
        <strain evidence="6 8">A4</strain>
        <strain evidence="5 9">BC-1</strain>
        <strain evidence="4 10">NOV-5</strain>
        <strain evidence="3 11">NOV-71</strain>
        <strain evidence="1 7">NOV-9</strain>
        <strain evidence="2 12">SCRP245</strain>
    </source>
</reference>
<protein>
    <submittedName>
        <fullName evidence="1">Uncharacterized protein</fullName>
    </submittedName>
</protein>
<dbReference type="EMBL" id="QXGA01007196">
    <property type="protein sequence ID" value="KAE9060794.1"/>
    <property type="molecule type" value="Genomic_DNA"/>
</dbReference>
<evidence type="ECO:0000313" key="8">
    <source>
        <dbReference type="Proteomes" id="UP000437068"/>
    </source>
</evidence>
<dbReference type="Proteomes" id="UP000429523">
    <property type="component" value="Unassembled WGS sequence"/>
</dbReference>
<evidence type="ECO:0000313" key="2">
    <source>
        <dbReference type="EMBL" id="KAE8957753.1"/>
    </source>
</evidence>
<feature type="non-terminal residue" evidence="1">
    <location>
        <position position="73"/>
    </location>
</feature>